<evidence type="ECO:0000256" key="9">
    <source>
        <dbReference type="PIRSR" id="PIRSR640255-2"/>
    </source>
</evidence>
<dbReference type="PROSITE" id="PS01070">
    <property type="entry name" value="NUCLEASE_NON_SPEC"/>
    <property type="match status" value="1"/>
</dbReference>
<dbReference type="AlphaFoldDB" id="A0A2S6IAP6"/>
<comment type="caution">
    <text evidence="14">The sequence shown here is derived from an EMBL/GenBank/DDBJ whole genome shotgun (WGS) entry which is preliminary data.</text>
</comment>
<dbReference type="InterPro" id="IPR044929">
    <property type="entry name" value="DNA/RNA_non-sp_Endonuclease_sf"/>
</dbReference>
<evidence type="ECO:0000259" key="13">
    <source>
        <dbReference type="SMART" id="SM00892"/>
    </source>
</evidence>
<feature type="domain" description="ENPP1-3/EXOG-like endonuclease/phosphodiesterase" evidence="12">
    <location>
        <begin position="72"/>
        <end position="267"/>
    </location>
</feature>
<comment type="cofactor">
    <cofactor evidence="1 10">
        <name>Mg(2+)</name>
        <dbReference type="ChEBI" id="CHEBI:18420"/>
    </cofactor>
</comment>
<dbReference type="Gene3D" id="3.40.570.10">
    <property type="entry name" value="Extracellular Endonuclease, subunit A"/>
    <property type="match status" value="1"/>
</dbReference>
<dbReference type="InterPro" id="IPR018524">
    <property type="entry name" value="DNA/RNA_endonuclease_AS"/>
</dbReference>
<dbReference type="InterPro" id="IPR044925">
    <property type="entry name" value="His-Me_finger_sf"/>
</dbReference>
<dbReference type="EMBL" id="PTJC01000005">
    <property type="protein sequence ID" value="PPK88574.1"/>
    <property type="molecule type" value="Genomic_DNA"/>
</dbReference>
<gene>
    <name evidence="14" type="ORF">CLV84_1543</name>
</gene>
<name>A0A2S6IAP6_9BACT</name>
<dbReference type="CDD" id="cd00091">
    <property type="entry name" value="NUC"/>
    <property type="match status" value="1"/>
</dbReference>
<feature type="transmembrane region" description="Helical" evidence="11">
    <location>
        <begin position="12"/>
        <end position="37"/>
    </location>
</feature>
<evidence type="ECO:0000259" key="12">
    <source>
        <dbReference type="SMART" id="SM00477"/>
    </source>
</evidence>
<keyword evidence="6 10" id="KW-0378">Hydrolase</keyword>
<evidence type="ECO:0000256" key="2">
    <source>
        <dbReference type="ARBA" id="ARBA00010052"/>
    </source>
</evidence>
<dbReference type="OrthoDB" id="9811262at2"/>
<accession>A0A2S6IAP6</accession>
<dbReference type="GO" id="GO:0004519">
    <property type="term" value="F:endonuclease activity"/>
    <property type="evidence" value="ECO:0007669"/>
    <property type="project" value="UniProtKB-UniRule"/>
</dbReference>
<dbReference type="Proteomes" id="UP000237662">
    <property type="component" value="Unassembled WGS sequence"/>
</dbReference>
<dbReference type="SUPFAM" id="SSF54060">
    <property type="entry name" value="His-Me finger endonucleases"/>
    <property type="match status" value="1"/>
</dbReference>
<dbReference type="InterPro" id="IPR040255">
    <property type="entry name" value="Non-specific_endonuclease"/>
</dbReference>
<keyword evidence="15" id="KW-1185">Reference proteome</keyword>
<dbReference type="SMART" id="SM00477">
    <property type="entry name" value="NUC"/>
    <property type="match status" value="1"/>
</dbReference>
<evidence type="ECO:0000256" key="11">
    <source>
        <dbReference type="SAM" id="Phobius"/>
    </source>
</evidence>
<evidence type="ECO:0000313" key="14">
    <source>
        <dbReference type="EMBL" id="PPK88574.1"/>
    </source>
</evidence>
<proteinExistence type="inferred from homology"/>
<feature type="domain" description="DNA/RNA non-specific endonuclease/pyrophosphatase/phosphodiesterase" evidence="13">
    <location>
        <begin position="71"/>
        <end position="267"/>
    </location>
</feature>
<keyword evidence="11" id="KW-0812">Transmembrane</keyword>
<dbReference type="GO" id="GO:0016787">
    <property type="term" value="F:hydrolase activity"/>
    <property type="evidence" value="ECO:0007669"/>
    <property type="project" value="UniProtKB-KW"/>
</dbReference>
<keyword evidence="4 9" id="KW-0479">Metal-binding</keyword>
<dbReference type="Pfam" id="PF01223">
    <property type="entry name" value="Endonuclease_NS"/>
    <property type="match status" value="1"/>
</dbReference>
<dbReference type="GO" id="GO:0046872">
    <property type="term" value="F:metal ion binding"/>
    <property type="evidence" value="ECO:0007669"/>
    <property type="project" value="UniProtKB-KW"/>
</dbReference>
<evidence type="ECO:0000256" key="10">
    <source>
        <dbReference type="RuleBase" id="RU366055"/>
    </source>
</evidence>
<dbReference type="GO" id="GO:0003676">
    <property type="term" value="F:nucleic acid binding"/>
    <property type="evidence" value="ECO:0007669"/>
    <property type="project" value="InterPro"/>
</dbReference>
<keyword evidence="3 10" id="KW-0540">Nuclease</keyword>
<feature type="active site" description="Proton acceptor" evidence="8">
    <location>
        <position position="134"/>
    </location>
</feature>
<evidence type="ECO:0000256" key="3">
    <source>
        <dbReference type="ARBA" id="ARBA00022722"/>
    </source>
</evidence>
<evidence type="ECO:0000256" key="6">
    <source>
        <dbReference type="ARBA" id="ARBA00022801"/>
    </source>
</evidence>
<evidence type="ECO:0000256" key="5">
    <source>
        <dbReference type="ARBA" id="ARBA00022759"/>
    </source>
</evidence>
<protein>
    <recommendedName>
        <fullName evidence="10">Endonuclease</fullName>
        <ecNumber evidence="10">3.1.30.-</ecNumber>
    </recommendedName>
</protein>
<dbReference type="RefSeq" id="WP_104419113.1">
    <property type="nucleotide sequence ID" value="NZ_PTJC01000005.1"/>
</dbReference>
<dbReference type="InterPro" id="IPR001604">
    <property type="entry name" value="Endo_G_ENPP1-like_dom"/>
</dbReference>
<dbReference type="PANTHER" id="PTHR13966:SF5">
    <property type="entry name" value="ENDONUCLEASE G, MITOCHONDRIAL"/>
    <property type="match status" value="1"/>
</dbReference>
<reference evidence="14 15" key="1">
    <citation type="submission" date="2018-02" db="EMBL/GenBank/DDBJ databases">
        <title>Genomic Encyclopedia of Archaeal and Bacterial Type Strains, Phase II (KMG-II): from individual species to whole genera.</title>
        <authorList>
            <person name="Goeker M."/>
        </authorList>
    </citation>
    <scope>NUCLEOTIDE SEQUENCE [LARGE SCALE GENOMIC DNA]</scope>
    <source>
        <strain evidence="14 15">DSM 29526</strain>
    </source>
</reference>
<comment type="similarity">
    <text evidence="2 10">Belongs to the DNA/RNA non-specific endonuclease family.</text>
</comment>
<sequence length="300" mass="34419">MAKLRRNHSTRGGAAAGTTLVKVTIFALILFGLIWAFHDWRKGAGAQVPGPSQYDAKNWYLPEGGSGPVIRHGGFSLLYDEEWKQAAWVAYILDGDSLDRQWVARQDNFRPDPLIDSRSATDDDYRGSGYDRGHLAPFADFAWREDWADETFLFSNISPQARQFNQGVWRELEELIRDWADREQRLYIVTGPVMTEAPKGYIGHDNRIAIPRSYYKVILDLEAPEQKGIGFIIPNAVSFRPLPDYVVTIDSVETVTDIDFFPELMPPDLEARIEEAANPDLWHFSKQRFDRRINLWNNVK</sequence>
<evidence type="ECO:0000256" key="7">
    <source>
        <dbReference type="ARBA" id="ARBA00022842"/>
    </source>
</evidence>
<evidence type="ECO:0000256" key="1">
    <source>
        <dbReference type="ARBA" id="ARBA00001946"/>
    </source>
</evidence>
<dbReference type="SMART" id="SM00892">
    <property type="entry name" value="Endonuclease_NS"/>
    <property type="match status" value="1"/>
</dbReference>
<evidence type="ECO:0000256" key="8">
    <source>
        <dbReference type="PIRSR" id="PIRSR640255-1"/>
    </source>
</evidence>
<evidence type="ECO:0000256" key="4">
    <source>
        <dbReference type="ARBA" id="ARBA00022723"/>
    </source>
</evidence>
<organism evidence="14 15">
    <name type="scientific">Neolewinella xylanilytica</name>
    <dbReference type="NCBI Taxonomy" id="1514080"/>
    <lineage>
        <taxon>Bacteria</taxon>
        <taxon>Pseudomonadati</taxon>
        <taxon>Bacteroidota</taxon>
        <taxon>Saprospiria</taxon>
        <taxon>Saprospirales</taxon>
        <taxon>Lewinellaceae</taxon>
        <taxon>Neolewinella</taxon>
    </lineage>
</organism>
<dbReference type="EC" id="3.1.30.-" evidence="10"/>
<keyword evidence="11" id="KW-0472">Membrane</keyword>
<keyword evidence="7" id="KW-0460">Magnesium</keyword>
<dbReference type="PANTHER" id="PTHR13966">
    <property type="entry name" value="ENDONUCLEASE RELATED"/>
    <property type="match status" value="1"/>
</dbReference>
<keyword evidence="5 10" id="KW-0255">Endonuclease</keyword>
<feature type="binding site" evidence="9">
    <location>
        <position position="165"/>
    </location>
    <ligand>
        <name>Mg(2+)</name>
        <dbReference type="ChEBI" id="CHEBI:18420"/>
        <note>catalytic</note>
    </ligand>
</feature>
<evidence type="ECO:0000313" key="15">
    <source>
        <dbReference type="Proteomes" id="UP000237662"/>
    </source>
</evidence>
<dbReference type="InterPro" id="IPR020821">
    <property type="entry name" value="ENPP1-3/EXOG-like_nuc-like"/>
</dbReference>
<keyword evidence="11" id="KW-1133">Transmembrane helix</keyword>